<dbReference type="GO" id="GO:0030245">
    <property type="term" value="P:cellulose catabolic process"/>
    <property type="evidence" value="ECO:0007669"/>
    <property type="project" value="UniProtKB-KW"/>
</dbReference>
<comment type="similarity">
    <text evidence="10">Belongs to the polysaccharide monooxygenase AA9 family.</text>
</comment>
<dbReference type="Pfam" id="PF03443">
    <property type="entry name" value="AA9"/>
    <property type="match status" value="1"/>
</dbReference>
<keyword evidence="18" id="KW-1185">Reference proteome</keyword>
<proteinExistence type="inferred from homology"/>
<keyword evidence="3" id="KW-0964">Secreted</keyword>
<organism evidence="17 18">
    <name type="scientific">Hapsidospora chrysogenum (strain ATCC 11550 / CBS 779.69 / DSM 880 / IAM 14645 / JCM 23072 / IMI 49137)</name>
    <name type="common">Acremonium chrysogenum</name>
    <dbReference type="NCBI Taxonomy" id="857340"/>
    <lineage>
        <taxon>Eukaryota</taxon>
        <taxon>Fungi</taxon>
        <taxon>Dikarya</taxon>
        <taxon>Ascomycota</taxon>
        <taxon>Pezizomycotina</taxon>
        <taxon>Sordariomycetes</taxon>
        <taxon>Hypocreomycetidae</taxon>
        <taxon>Hypocreales</taxon>
        <taxon>Bionectriaceae</taxon>
        <taxon>Hapsidospora</taxon>
    </lineage>
</organism>
<evidence type="ECO:0000256" key="10">
    <source>
        <dbReference type="ARBA" id="ARBA00044502"/>
    </source>
</evidence>
<evidence type="ECO:0000256" key="8">
    <source>
        <dbReference type="ARBA" id="ARBA00023277"/>
    </source>
</evidence>
<keyword evidence="9" id="KW-0624">Polysaccharide degradation</keyword>
<keyword evidence="6" id="KW-0136">Cellulose degradation</keyword>
<feature type="disulfide bond" evidence="13">
    <location>
        <begin position="436"/>
        <end position="450"/>
    </location>
</feature>
<evidence type="ECO:0000313" key="17">
    <source>
        <dbReference type="EMBL" id="KFH43736.1"/>
    </source>
</evidence>
<evidence type="ECO:0000256" key="7">
    <source>
        <dbReference type="ARBA" id="ARBA00023157"/>
    </source>
</evidence>
<dbReference type="AlphaFoldDB" id="A0A086T304"/>
<keyword evidence="8" id="KW-0119">Carbohydrate metabolism</keyword>
<dbReference type="Gene3D" id="2.70.50.70">
    <property type="match status" value="1"/>
</dbReference>
<keyword evidence="5 15" id="KW-0732">Signal</keyword>
<feature type="compositionally biased region" description="Low complexity" evidence="14">
    <location>
        <begin position="373"/>
        <end position="389"/>
    </location>
</feature>
<dbReference type="OrthoDB" id="5985073at2759"/>
<dbReference type="STRING" id="857340.A0A086T304"/>
<accession>A0A086T304</accession>
<evidence type="ECO:0000256" key="1">
    <source>
        <dbReference type="ARBA" id="ARBA00001973"/>
    </source>
</evidence>
<dbReference type="EMBL" id="JPKY01000063">
    <property type="protein sequence ID" value="KFH43736.1"/>
    <property type="molecule type" value="Genomic_DNA"/>
</dbReference>
<dbReference type="GO" id="GO:0005576">
    <property type="term" value="C:extracellular region"/>
    <property type="evidence" value="ECO:0007669"/>
    <property type="project" value="UniProtKB-SubCell"/>
</dbReference>
<comment type="caution">
    <text evidence="17">The sequence shown here is derived from an EMBL/GenBank/DDBJ whole genome shotgun (WGS) entry which is preliminary data.</text>
</comment>
<evidence type="ECO:0000259" key="16">
    <source>
        <dbReference type="PROSITE" id="PS50941"/>
    </source>
</evidence>
<dbReference type="InterPro" id="IPR049892">
    <property type="entry name" value="AA9"/>
</dbReference>
<comment type="cofactor">
    <cofactor evidence="1">
        <name>Cu(2+)</name>
        <dbReference type="ChEBI" id="CHEBI:29036"/>
    </cofactor>
</comment>
<dbReference type="CDD" id="cd21175">
    <property type="entry name" value="LPMO_AA9"/>
    <property type="match status" value="1"/>
</dbReference>
<gene>
    <name evidence="17" type="ORF">ACRE_055370</name>
</gene>
<dbReference type="Proteomes" id="UP000029964">
    <property type="component" value="Unassembled WGS sequence"/>
</dbReference>
<evidence type="ECO:0000256" key="14">
    <source>
        <dbReference type="SAM" id="MobiDB-lite"/>
    </source>
</evidence>
<keyword evidence="7 13" id="KW-1015">Disulfide bond</keyword>
<dbReference type="PANTHER" id="PTHR33353:SF32">
    <property type="entry name" value="ENDO-BETA-1,4-GLUCANASE D"/>
    <property type="match status" value="1"/>
</dbReference>
<evidence type="ECO:0000313" key="18">
    <source>
        <dbReference type="Proteomes" id="UP000029964"/>
    </source>
</evidence>
<evidence type="ECO:0000256" key="12">
    <source>
        <dbReference type="ARBA" id="ARBA00047174"/>
    </source>
</evidence>
<dbReference type="GO" id="GO:0008061">
    <property type="term" value="F:chitin binding"/>
    <property type="evidence" value="ECO:0007669"/>
    <property type="project" value="UniProtKB-UniRule"/>
</dbReference>
<dbReference type="EC" id="1.14.99.56" evidence="12"/>
<evidence type="ECO:0000256" key="2">
    <source>
        <dbReference type="ARBA" id="ARBA00004613"/>
    </source>
</evidence>
<feature type="compositionally biased region" description="Low complexity" evidence="14">
    <location>
        <begin position="244"/>
        <end position="253"/>
    </location>
</feature>
<dbReference type="PANTHER" id="PTHR33353">
    <property type="entry name" value="PUTATIVE (AFU_ORTHOLOGUE AFUA_1G12560)-RELATED"/>
    <property type="match status" value="1"/>
</dbReference>
<evidence type="ECO:0000256" key="4">
    <source>
        <dbReference type="ARBA" id="ARBA00022669"/>
    </source>
</evidence>
<dbReference type="InterPro" id="IPR005103">
    <property type="entry name" value="AA9_LPMO"/>
</dbReference>
<comment type="catalytic activity">
    <reaction evidence="11">
        <text>[(1-&gt;4)-beta-D-glucosyl]n+m + reduced acceptor + O2 = 4-dehydro-beta-D-glucosyl-[(1-&gt;4)-beta-D-glucosyl]n-1 + [(1-&gt;4)-beta-D-glucosyl]m + acceptor + H2O.</text>
        <dbReference type="EC" id="1.14.99.56"/>
    </reaction>
</comment>
<feature type="region of interest" description="Disordered" evidence="14">
    <location>
        <begin position="363"/>
        <end position="404"/>
    </location>
</feature>
<dbReference type="HOGENOM" id="CLU_031730_3_0_1"/>
<protein>
    <recommendedName>
        <fullName evidence="12">lytic cellulose monooxygenase (C4-dehydrogenating)</fullName>
        <ecNumber evidence="12">1.14.99.56</ecNumber>
    </recommendedName>
</protein>
<feature type="compositionally biased region" description="Basic and acidic residues" evidence="14">
    <location>
        <begin position="256"/>
        <end position="265"/>
    </location>
</feature>
<evidence type="ECO:0000256" key="9">
    <source>
        <dbReference type="ARBA" id="ARBA00023326"/>
    </source>
</evidence>
<name>A0A086T304_HAPC1</name>
<dbReference type="InterPro" id="IPR036861">
    <property type="entry name" value="Endochitinase-like_sf"/>
</dbReference>
<feature type="region of interest" description="Disordered" evidence="14">
    <location>
        <begin position="242"/>
        <end position="266"/>
    </location>
</feature>
<feature type="domain" description="Chitin-binding type-1" evidence="16">
    <location>
        <begin position="417"/>
        <end position="463"/>
    </location>
</feature>
<sequence length="463" mass="49116">MRSPIHLLRLASAVSAHTLFTTLFVDGENQGDGTCVRMPKDGETATAPIYPLTGDDMACGRDGGSPVPFVCPAPGGSTLTFQFRIWPNAEQPGAIDGGHKGPCSVYIKKVDDMFSDSASGPGWFKIWEDGYEAGSGMWCVDTLIANDGLLSVDLPTGLPAGYYLVRPELIALHQAYRGDPQFYHGCAQVFIPDGPEGRLDIPHEYAVSIPGHVEEDAPGLTFNLYEDEHSTYQIPGPEVYVPESSSSASASAAGGTRKEQRDGKIPDSCLLKNGNWCAKAVPRSSDQKSCWDGVDNCWAQSDVCWDTAPVTGGAGCEVWADYCEILSSACEEGNYEGPAAFEGEEQFAAVPGDIPVPYNTFEGTKVGESNKPATATKAAETDSATAESAPQETSGSSPGEEVVEWEDGTGRLKVSEDGRCGAETGQTCKGSAFGECCSRKGKCGRKTRHCACGCQSGFGECRE</sequence>
<keyword evidence="4 13" id="KW-0147">Chitin-binding</keyword>
<evidence type="ECO:0000256" key="5">
    <source>
        <dbReference type="ARBA" id="ARBA00022729"/>
    </source>
</evidence>
<comment type="caution">
    <text evidence="13">Lacks conserved residue(s) required for the propagation of feature annotation.</text>
</comment>
<dbReference type="CDD" id="cd11618">
    <property type="entry name" value="ChtBD1_1"/>
    <property type="match status" value="1"/>
</dbReference>
<reference evidence="18" key="1">
    <citation type="journal article" date="2014" name="Genome Announc.">
        <title>Genome sequence and annotation of Acremonium chrysogenum, producer of the beta-lactam antibiotic cephalosporin C.</title>
        <authorList>
            <person name="Terfehr D."/>
            <person name="Dahlmann T.A."/>
            <person name="Specht T."/>
            <person name="Zadra I."/>
            <person name="Kuernsteiner H."/>
            <person name="Kueck U."/>
        </authorList>
    </citation>
    <scope>NUCLEOTIDE SEQUENCE [LARGE SCALE GENOMIC DNA]</scope>
    <source>
        <strain evidence="18">ATCC 11550 / CBS 779.69 / DSM 880 / IAM 14645 / JCM 23072 / IMI 49137</strain>
    </source>
</reference>
<dbReference type="SUPFAM" id="SSF57016">
    <property type="entry name" value="Plant lectins/antimicrobial peptides"/>
    <property type="match status" value="1"/>
</dbReference>
<dbReference type="PROSITE" id="PS50941">
    <property type="entry name" value="CHIT_BIND_I_2"/>
    <property type="match status" value="1"/>
</dbReference>
<evidence type="ECO:0000256" key="6">
    <source>
        <dbReference type="ARBA" id="ARBA00023001"/>
    </source>
</evidence>
<evidence type="ECO:0000256" key="15">
    <source>
        <dbReference type="SAM" id="SignalP"/>
    </source>
</evidence>
<feature type="chain" id="PRO_5001815334" description="lytic cellulose monooxygenase (C4-dehydrogenating)" evidence="15">
    <location>
        <begin position="17"/>
        <end position="463"/>
    </location>
</feature>
<dbReference type="Gene3D" id="3.30.60.10">
    <property type="entry name" value="Endochitinase-like"/>
    <property type="match status" value="1"/>
</dbReference>
<dbReference type="InterPro" id="IPR001002">
    <property type="entry name" value="Chitin-bd_1"/>
</dbReference>
<evidence type="ECO:0000256" key="13">
    <source>
        <dbReference type="PROSITE-ProRule" id="PRU00261"/>
    </source>
</evidence>
<comment type="subcellular location">
    <subcellularLocation>
        <location evidence="2">Secreted</location>
    </subcellularLocation>
</comment>
<evidence type="ECO:0000256" key="11">
    <source>
        <dbReference type="ARBA" id="ARBA00045077"/>
    </source>
</evidence>
<evidence type="ECO:0000256" key="3">
    <source>
        <dbReference type="ARBA" id="ARBA00022525"/>
    </source>
</evidence>
<feature type="signal peptide" evidence="15">
    <location>
        <begin position="1"/>
        <end position="16"/>
    </location>
</feature>